<dbReference type="Proteomes" id="UP000295680">
    <property type="component" value="Unassembled WGS sequence"/>
</dbReference>
<name>A0A4R2IRM2_9PSEU</name>
<reference evidence="1 2" key="1">
    <citation type="submission" date="2019-03" db="EMBL/GenBank/DDBJ databases">
        <title>Genomic Encyclopedia of Type Strains, Phase IV (KMG-IV): sequencing the most valuable type-strain genomes for metagenomic binning, comparative biology and taxonomic classification.</title>
        <authorList>
            <person name="Goeker M."/>
        </authorList>
    </citation>
    <scope>NUCLEOTIDE SEQUENCE [LARGE SCALE GENOMIC DNA]</scope>
    <source>
        <strain evidence="1 2">DSM 45934</strain>
    </source>
</reference>
<evidence type="ECO:0000313" key="1">
    <source>
        <dbReference type="EMBL" id="TCO47362.1"/>
    </source>
</evidence>
<keyword evidence="2" id="KW-1185">Reference proteome</keyword>
<dbReference type="AlphaFoldDB" id="A0A4R2IRM2"/>
<proteinExistence type="predicted"/>
<gene>
    <name evidence="1" type="ORF">EV192_117102</name>
</gene>
<sequence>MDDMNGYEALTEAIRVIPVPGAPVRANLEYMVCRDLGNSVFRGKAKVSVPESFIAKRFAETQTEPAASQLCVALEDAWKGATAVKKNSLARVREITVSWREHWLGHWAVPIA</sequence>
<organism evidence="1 2">
    <name type="scientific">Actinocrispum wychmicini</name>
    <dbReference type="NCBI Taxonomy" id="1213861"/>
    <lineage>
        <taxon>Bacteria</taxon>
        <taxon>Bacillati</taxon>
        <taxon>Actinomycetota</taxon>
        <taxon>Actinomycetes</taxon>
        <taxon>Pseudonocardiales</taxon>
        <taxon>Pseudonocardiaceae</taxon>
        <taxon>Actinocrispum</taxon>
    </lineage>
</organism>
<protein>
    <submittedName>
        <fullName evidence="1">Uncharacterized protein</fullName>
    </submittedName>
</protein>
<dbReference type="OrthoDB" id="3595359at2"/>
<accession>A0A4R2IRM2</accession>
<evidence type="ECO:0000313" key="2">
    <source>
        <dbReference type="Proteomes" id="UP000295680"/>
    </source>
</evidence>
<dbReference type="RefSeq" id="WP_132125656.1">
    <property type="nucleotide sequence ID" value="NZ_SLWS01000017.1"/>
</dbReference>
<comment type="caution">
    <text evidence="1">The sequence shown here is derived from an EMBL/GenBank/DDBJ whole genome shotgun (WGS) entry which is preliminary data.</text>
</comment>
<dbReference type="EMBL" id="SLWS01000017">
    <property type="protein sequence ID" value="TCO47362.1"/>
    <property type="molecule type" value="Genomic_DNA"/>
</dbReference>